<accession>A0A7J0GJG0</accession>
<gene>
    <name evidence="1" type="ORF">Acr_22g0002620</name>
</gene>
<dbReference type="AlphaFoldDB" id="A0A7J0GJG0"/>
<evidence type="ECO:0000313" key="2">
    <source>
        <dbReference type="Proteomes" id="UP000585474"/>
    </source>
</evidence>
<reference evidence="1 2" key="1">
    <citation type="submission" date="2019-07" db="EMBL/GenBank/DDBJ databases">
        <title>De Novo Assembly of kiwifruit Actinidia rufa.</title>
        <authorList>
            <person name="Sugita-Konishi S."/>
            <person name="Sato K."/>
            <person name="Mori E."/>
            <person name="Abe Y."/>
            <person name="Kisaki G."/>
            <person name="Hamano K."/>
            <person name="Suezawa K."/>
            <person name="Otani M."/>
            <person name="Fukuda T."/>
            <person name="Manabe T."/>
            <person name="Gomi K."/>
            <person name="Tabuchi M."/>
            <person name="Akimitsu K."/>
            <person name="Kataoka I."/>
        </authorList>
    </citation>
    <scope>NUCLEOTIDE SEQUENCE [LARGE SCALE GENOMIC DNA]</scope>
    <source>
        <strain evidence="2">cv. Fuchu</strain>
    </source>
</reference>
<name>A0A7J0GJG0_9ERIC</name>
<dbReference type="EMBL" id="BJWL01000022">
    <property type="protein sequence ID" value="GFZ10864.1"/>
    <property type="molecule type" value="Genomic_DNA"/>
</dbReference>
<dbReference type="Proteomes" id="UP000585474">
    <property type="component" value="Unassembled WGS sequence"/>
</dbReference>
<sequence length="190" mass="21231">MSTLKAATKWIIKEAKGMGIQARAIACTIYYIWEARNERIFEGSWAMEAAGLLRESGDGLCSKSWDLIFRCCCPIVMRLVWFEIHAGHWFIWRYAIVAEGLVHSPGVTMGLRCLFSGCARYSSAVAGKGAAKLQWIWFAYGLSAGDEIAGDMVCFIPECAPAISSMVMLLGFYLRLVSPNWYLGFVSRIF</sequence>
<protein>
    <submittedName>
        <fullName evidence="1">Uncharacterized protein</fullName>
    </submittedName>
</protein>
<dbReference type="OrthoDB" id="1622315at2759"/>
<organism evidence="1 2">
    <name type="scientific">Actinidia rufa</name>
    <dbReference type="NCBI Taxonomy" id="165716"/>
    <lineage>
        <taxon>Eukaryota</taxon>
        <taxon>Viridiplantae</taxon>
        <taxon>Streptophyta</taxon>
        <taxon>Embryophyta</taxon>
        <taxon>Tracheophyta</taxon>
        <taxon>Spermatophyta</taxon>
        <taxon>Magnoliopsida</taxon>
        <taxon>eudicotyledons</taxon>
        <taxon>Gunneridae</taxon>
        <taxon>Pentapetalae</taxon>
        <taxon>asterids</taxon>
        <taxon>Ericales</taxon>
        <taxon>Actinidiaceae</taxon>
        <taxon>Actinidia</taxon>
    </lineage>
</organism>
<evidence type="ECO:0000313" key="1">
    <source>
        <dbReference type="EMBL" id="GFZ10864.1"/>
    </source>
</evidence>
<proteinExistence type="predicted"/>
<comment type="caution">
    <text evidence="1">The sequence shown here is derived from an EMBL/GenBank/DDBJ whole genome shotgun (WGS) entry which is preliminary data.</text>
</comment>
<keyword evidence="2" id="KW-1185">Reference proteome</keyword>